<organism evidence="11 12">
    <name type="scientific">Rubrimonas cliftonensis</name>
    <dbReference type="NCBI Taxonomy" id="89524"/>
    <lineage>
        <taxon>Bacteria</taxon>
        <taxon>Pseudomonadati</taxon>
        <taxon>Pseudomonadota</taxon>
        <taxon>Alphaproteobacteria</taxon>
        <taxon>Rhodobacterales</taxon>
        <taxon>Paracoccaceae</taxon>
        <taxon>Rubrimonas</taxon>
    </lineage>
</organism>
<keyword evidence="4 8" id="KW-0716">Sensory transduction</keyword>
<keyword evidence="6 8" id="KW-0675">Receptor</keyword>
<dbReference type="SUPFAM" id="SSF55785">
    <property type="entry name" value="PYP-like sensor domain (PAS domain)"/>
    <property type="match status" value="1"/>
</dbReference>
<dbReference type="RefSeq" id="WP_093252375.1">
    <property type="nucleotide sequence ID" value="NZ_FNQM01000004.1"/>
</dbReference>
<dbReference type="NCBIfam" id="TIGR02373">
    <property type="entry name" value="photo_yellow"/>
    <property type="match status" value="1"/>
</dbReference>
<feature type="modified residue" description="S-(4-hydroxycinnamyl)cysteine" evidence="9">
    <location>
        <position position="68"/>
    </location>
</feature>
<dbReference type="InterPro" id="IPR000014">
    <property type="entry name" value="PAS"/>
</dbReference>
<dbReference type="PIRSF" id="PIRSF000087">
    <property type="entry name" value="PYP"/>
    <property type="match status" value="1"/>
</dbReference>
<dbReference type="Pfam" id="PF00989">
    <property type="entry name" value="PAS"/>
    <property type="match status" value="1"/>
</dbReference>
<dbReference type="GO" id="GO:0009881">
    <property type="term" value="F:photoreceptor activity"/>
    <property type="evidence" value="ECO:0007669"/>
    <property type="project" value="UniProtKB-UniRule"/>
</dbReference>
<dbReference type="OrthoDB" id="329226at2"/>
<evidence type="ECO:0000256" key="4">
    <source>
        <dbReference type="ARBA" id="ARBA00022606"/>
    </source>
</evidence>
<dbReference type="AlphaFoldDB" id="A0A1H4AN07"/>
<dbReference type="GO" id="GO:0006355">
    <property type="term" value="P:regulation of DNA-templated transcription"/>
    <property type="evidence" value="ECO:0007669"/>
    <property type="project" value="UniProtKB-UniRule"/>
</dbReference>
<keyword evidence="3 8" id="KW-0600">Photoreceptor protein</keyword>
<gene>
    <name evidence="11" type="ORF">SAMN05444370_104298</name>
</gene>
<sequence>MEIIPFGSKDIDNILSREPARAEYLPFGAVLLNRNAQILKYNKAEGLIAGREPGAVVGKNFFNDIAPCAKGKRFHGEFMKFHKTGQVNTLFDYEFGYKGANVRVRIHLKSQPDGQSCWMFVKRA</sequence>
<evidence type="ECO:0000256" key="7">
    <source>
        <dbReference type="NCBIfam" id="TIGR02373"/>
    </source>
</evidence>
<evidence type="ECO:0000256" key="8">
    <source>
        <dbReference type="PIRNR" id="PIRNR000087"/>
    </source>
</evidence>
<dbReference type="GO" id="GO:0007602">
    <property type="term" value="P:phototransduction"/>
    <property type="evidence" value="ECO:0007669"/>
    <property type="project" value="UniProtKB-UniRule"/>
</dbReference>
<name>A0A1H4AN07_9RHOB</name>
<protein>
    <recommendedName>
        <fullName evidence="2 7">Photoactive yellow protein</fullName>
        <shortName evidence="8">PYP</shortName>
    </recommendedName>
</protein>
<evidence type="ECO:0000259" key="10">
    <source>
        <dbReference type="Pfam" id="PF00989"/>
    </source>
</evidence>
<evidence type="ECO:0000256" key="1">
    <source>
        <dbReference type="ARBA" id="ARBA00009132"/>
    </source>
</evidence>
<evidence type="ECO:0000256" key="6">
    <source>
        <dbReference type="ARBA" id="ARBA00023170"/>
    </source>
</evidence>
<proteinExistence type="inferred from homology"/>
<keyword evidence="5 8" id="KW-0157">Chromophore</keyword>
<accession>A0A1H4AN07</accession>
<comment type="PTM">
    <text evidence="9">The 4-hydroxycinnamic acid (p-coumaric acid) chromophore is covalently bound via a thioester linkage.</text>
</comment>
<dbReference type="CDD" id="cd00130">
    <property type="entry name" value="PAS"/>
    <property type="match status" value="1"/>
</dbReference>
<keyword evidence="12" id="KW-1185">Reference proteome</keyword>
<dbReference type="InterPro" id="IPR013767">
    <property type="entry name" value="PAS_fold"/>
</dbReference>
<dbReference type="InterPro" id="IPR035965">
    <property type="entry name" value="PAS-like_dom_sf"/>
</dbReference>
<reference evidence="11 12" key="1">
    <citation type="submission" date="2016-10" db="EMBL/GenBank/DDBJ databases">
        <authorList>
            <person name="de Groot N.N."/>
        </authorList>
    </citation>
    <scope>NUCLEOTIDE SEQUENCE [LARGE SCALE GENOMIC DNA]</scope>
    <source>
        <strain evidence="11 12">DSM 15345</strain>
    </source>
</reference>
<dbReference type="EMBL" id="FNQM01000004">
    <property type="protein sequence ID" value="SEA37283.1"/>
    <property type="molecule type" value="Genomic_DNA"/>
</dbReference>
<dbReference type="Proteomes" id="UP000198703">
    <property type="component" value="Unassembled WGS sequence"/>
</dbReference>
<dbReference type="InterPro" id="IPR012130">
    <property type="entry name" value="PYP"/>
</dbReference>
<evidence type="ECO:0000256" key="2">
    <source>
        <dbReference type="ARBA" id="ARBA00019243"/>
    </source>
</evidence>
<evidence type="ECO:0000256" key="3">
    <source>
        <dbReference type="ARBA" id="ARBA00022543"/>
    </source>
</evidence>
<evidence type="ECO:0000256" key="5">
    <source>
        <dbReference type="ARBA" id="ARBA00022991"/>
    </source>
</evidence>
<evidence type="ECO:0000256" key="9">
    <source>
        <dbReference type="PIRSR" id="PIRSR000087-50"/>
    </source>
</evidence>
<comment type="similarity">
    <text evidence="1 8">Belongs to the photoactive yellow protein family.</text>
</comment>
<evidence type="ECO:0000313" key="11">
    <source>
        <dbReference type="EMBL" id="SEA37283.1"/>
    </source>
</evidence>
<dbReference type="STRING" id="89524.SAMN05444370_104298"/>
<feature type="domain" description="PAS fold" evidence="10">
    <location>
        <begin position="24"/>
        <end position="110"/>
    </location>
</feature>
<dbReference type="Gene3D" id="3.30.450.20">
    <property type="entry name" value="PAS domain"/>
    <property type="match status" value="1"/>
</dbReference>
<evidence type="ECO:0000313" key="12">
    <source>
        <dbReference type="Proteomes" id="UP000198703"/>
    </source>
</evidence>